<evidence type="ECO:0008006" key="3">
    <source>
        <dbReference type="Google" id="ProtNLM"/>
    </source>
</evidence>
<evidence type="ECO:0000313" key="1">
    <source>
        <dbReference type="EMBL" id="MFM9615956.1"/>
    </source>
</evidence>
<dbReference type="Proteomes" id="UP001631957">
    <property type="component" value="Unassembled WGS sequence"/>
</dbReference>
<dbReference type="RefSeq" id="WP_409124112.1">
    <property type="nucleotide sequence ID" value="NZ_JBJVNI010000045.1"/>
</dbReference>
<name>A0ABW9I7K5_9ACTN</name>
<protein>
    <recommendedName>
        <fullName evidence="3">Integral membrane protein</fullName>
    </recommendedName>
</protein>
<reference evidence="1 2" key="1">
    <citation type="submission" date="2024-12" db="EMBL/GenBank/DDBJ databases">
        <title>Forecasting of Potato common scab and diversities of Pathogenic streptomyces spp. in china.</title>
        <authorList>
            <person name="Handique U."/>
            <person name="Wu J."/>
        </authorList>
    </citation>
    <scope>NUCLEOTIDE SEQUENCE [LARGE SCALE GENOMIC DNA]</scope>
    <source>
        <strain evidence="1 2">ZRIMU1530</strain>
    </source>
</reference>
<organism evidence="1 2">
    <name type="scientific">Streptomyces niveiscabiei</name>
    <dbReference type="NCBI Taxonomy" id="164115"/>
    <lineage>
        <taxon>Bacteria</taxon>
        <taxon>Bacillati</taxon>
        <taxon>Actinomycetota</taxon>
        <taxon>Actinomycetes</taxon>
        <taxon>Kitasatosporales</taxon>
        <taxon>Streptomycetaceae</taxon>
        <taxon>Streptomyces</taxon>
    </lineage>
</organism>
<keyword evidence="2" id="KW-1185">Reference proteome</keyword>
<sequence>MIPQTTPYAVAAGITLHAAFTLLKPRQLLTFSGLTVGSYLAFAG</sequence>
<comment type="caution">
    <text evidence="1">The sequence shown here is derived from an EMBL/GenBank/DDBJ whole genome shotgun (WGS) entry which is preliminary data.</text>
</comment>
<proteinExistence type="predicted"/>
<gene>
    <name evidence="1" type="ORF">ACKI18_45665</name>
</gene>
<evidence type="ECO:0000313" key="2">
    <source>
        <dbReference type="Proteomes" id="UP001631957"/>
    </source>
</evidence>
<accession>A0ABW9I7K5</accession>
<dbReference type="EMBL" id="JBJVNI010000045">
    <property type="protein sequence ID" value="MFM9615956.1"/>
    <property type="molecule type" value="Genomic_DNA"/>
</dbReference>